<feature type="transmembrane region" description="Helical" evidence="1">
    <location>
        <begin position="74"/>
        <end position="96"/>
    </location>
</feature>
<dbReference type="EMBL" id="JBHMCA010000042">
    <property type="protein sequence ID" value="MFB9445539.1"/>
    <property type="molecule type" value="Genomic_DNA"/>
</dbReference>
<reference evidence="2 3" key="1">
    <citation type="submission" date="2024-09" db="EMBL/GenBank/DDBJ databases">
        <authorList>
            <person name="Sun Q."/>
            <person name="Mori K."/>
        </authorList>
    </citation>
    <scope>NUCLEOTIDE SEQUENCE [LARGE SCALE GENOMIC DNA]</scope>
    <source>
        <strain evidence="2 3">JCM 3307</strain>
    </source>
</reference>
<feature type="transmembrane region" description="Helical" evidence="1">
    <location>
        <begin position="108"/>
        <end position="131"/>
    </location>
</feature>
<gene>
    <name evidence="2" type="ORF">ACFFTR_20880</name>
</gene>
<dbReference type="RefSeq" id="WP_223103887.1">
    <property type="nucleotide sequence ID" value="NZ_CP061913.1"/>
</dbReference>
<keyword evidence="3" id="KW-1185">Reference proteome</keyword>
<evidence type="ECO:0000256" key="1">
    <source>
        <dbReference type="SAM" id="Phobius"/>
    </source>
</evidence>
<proteinExistence type="predicted"/>
<keyword evidence="1" id="KW-0812">Transmembrane</keyword>
<keyword evidence="1" id="KW-1133">Transmembrane helix</keyword>
<evidence type="ECO:0008006" key="4">
    <source>
        <dbReference type="Google" id="ProtNLM"/>
    </source>
</evidence>
<dbReference type="Proteomes" id="UP001589608">
    <property type="component" value="Unassembled WGS sequence"/>
</dbReference>
<feature type="transmembrane region" description="Helical" evidence="1">
    <location>
        <begin position="13"/>
        <end position="31"/>
    </location>
</feature>
<comment type="caution">
    <text evidence="2">The sequence shown here is derived from an EMBL/GenBank/DDBJ whole genome shotgun (WGS) entry which is preliminary data.</text>
</comment>
<keyword evidence="1" id="KW-0472">Membrane</keyword>
<feature type="transmembrane region" description="Helical" evidence="1">
    <location>
        <begin position="160"/>
        <end position="188"/>
    </location>
</feature>
<protein>
    <recommendedName>
        <fullName evidence="4">Integral membrane protein</fullName>
    </recommendedName>
</protein>
<sequence>MAFPHSIADLGDLGLLSATIGVLGAYLSYAIRLARHPAPAVAPGTWFGLAAAACWAIEIWAGGPAALDHHTERAIGAAFALSATAITLAAGLIAGLRTRDQRTIWHTGLLAGTISGAGVCAFAVFMTLMTLPALGRRADYQAQFLTSHRPAMHDFLVNDILGAAAAHLIINVLLGVLGAAAGFALLALRGISATAAPHHPSS</sequence>
<feature type="transmembrane region" description="Helical" evidence="1">
    <location>
        <begin position="43"/>
        <end position="62"/>
    </location>
</feature>
<accession>A0ABV5M9K1</accession>
<evidence type="ECO:0000313" key="3">
    <source>
        <dbReference type="Proteomes" id="UP001589608"/>
    </source>
</evidence>
<evidence type="ECO:0000313" key="2">
    <source>
        <dbReference type="EMBL" id="MFB9445539.1"/>
    </source>
</evidence>
<name>A0ABV5M9K1_9ACTN</name>
<organism evidence="2 3">
    <name type="scientific">Dactylosporangium vinaceum</name>
    <dbReference type="NCBI Taxonomy" id="53362"/>
    <lineage>
        <taxon>Bacteria</taxon>
        <taxon>Bacillati</taxon>
        <taxon>Actinomycetota</taxon>
        <taxon>Actinomycetes</taxon>
        <taxon>Micromonosporales</taxon>
        <taxon>Micromonosporaceae</taxon>
        <taxon>Dactylosporangium</taxon>
    </lineage>
</organism>